<dbReference type="Gene3D" id="2.130.10.10">
    <property type="entry name" value="YVTN repeat-like/Quinoprotein amine dehydrogenase"/>
    <property type="match status" value="1"/>
</dbReference>
<protein>
    <submittedName>
        <fullName evidence="1">Uncharacterized protein</fullName>
    </submittedName>
</protein>
<dbReference type="SUPFAM" id="SSF82171">
    <property type="entry name" value="DPP6 N-terminal domain-like"/>
    <property type="match status" value="1"/>
</dbReference>
<evidence type="ECO:0000313" key="2">
    <source>
        <dbReference type="Proteomes" id="UP001268683"/>
    </source>
</evidence>
<evidence type="ECO:0000313" key="1">
    <source>
        <dbReference type="EMBL" id="WND01795.1"/>
    </source>
</evidence>
<gene>
    <name evidence="1" type="ORF">QGN29_09545</name>
</gene>
<dbReference type="Pfam" id="PF07676">
    <property type="entry name" value="PD40"/>
    <property type="match status" value="2"/>
</dbReference>
<name>A0AA52EFB8_9PROT</name>
<dbReference type="EMBL" id="CP123872">
    <property type="protein sequence ID" value="WND01795.1"/>
    <property type="molecule type" value="Genomic_DNA"/>
</dbReference>
<proteinExistence type="predicted"/>
<dbReference type="RefSeq" id="WP_310797625.1">
    <property type="nucleotide sequence ID" value="NZ_CP123872.1"/>
</dbReference>
<keyword evidence="2" id="KW-1185">Reference proteome</keyword>
<dbReference type="Proteomes" id="UP001268683">
    <property type="component" value="Chromosome"/>
</dbReference>
<dbReference type="InterPro" id="IPR011659">
    <property type="entry name" value="WD40"/>
</dbReference>
<reference evidence="1" key="1">
    <citation type="submission" date="2023-04" db="EMBL/GenBank/DDBJ databases">
        <title>Complete genome sequence of Temperatibacter marinus.</title>
        <authorList>
            <person name="Rong J.-C."/>
            <person name="Yi M.-L."/>
            <person name="Zhao Q."/>
        </authorList>
    </citation>
    <scope>NUCLEOTIDE SEQUENCE</scope>
    <source>
        <strain evidence="1">NBRC 110045</strain>
    </source>
</reference>
<dbReference type="AlphaFoldDB" id="A0AA52EFB8"/>
<dbReference type="KEGG" id="tmk:QGN29_09545"/>
<organism evidence="1 2">
    <name type="scientific">Temperatibacter marinus</name>
    <dbReference type="NCBI Taxonomy" id="1456591"/>
    <lineage>
        <taxon>Bacteria</taxon>
        <taxon>Pseudomonadati</taxon>
        <taxon>Pseudomonadota</taxon>
        <taxon>Alphaproteobacteria</taxon>
        <taxon>Kordiimonadales</taxon>
        <taxon>Temperatibacteraceae</taxon>
        <taxon>Temperatibacter</taxon>
    </lineage>
</organism>
<dbReference type="InterPro" id="IPR015943">
    <property type="entry name" value="WD40/YVTN_repeat-like_dom_sf"/>
</dbReference>
<sequence length="253" mass="28805">MGQVVPGTTPTKFAPGVISTDDRDFSGFFSPDMAEFYFTRRYNETPKWFLIGYTQENGQWRKTSETPRIGRPVFSPDGKTMHLGRRYKTRTDQGWSDLKDLGAPYDKILIMRLMSSSKGTFVLDEATREGDGKLRYSRMVNGKRQDPVPFGPDINAGKWNAHPFIAPDESYMIWDGEREKGLGDNDLLISFRLKNGGWGEAINKGKEVNTEAADMGAIVTPDGKYLFFNRYRKDGKGDIYWVDSQVIEDLRPE</sequence>
<accession>A0AA52EFB8</accession>